<accession>A0ABR3GAA4</accession>
<dbReference type="InterPro" id="IPR046797">
    <property type="entry name" value="PDDEXK_12"/>
</dbReference>
<proteinExistence type="predicted"/>
<feature type="region of interest" description="Disordered" evidence="1">
    <location>
        <begin position="81"/>
        <end position="121"/>
    </location>
</feature>
<comment type="caution">
    <text evidence="3">The sequence shown here is derived from an EMBL/GenBank/DDBJ whole genome shotgun (WGS) entry which is preliminary data.</text>
</comment>
<name>A0ABR3GAA4_9PEZI</name>
<evidence type="ECO:0000256" key="1">
    <source>
        <dbReference type="SAM" id="MobiDB-lite"/>
    </source>
</evidence>
<keyword evidence="4" id="KW-1185">Reference proteome</keyword>
<protein>
    <recommendedName>
        <fullName evidence="2">PD-(D/E)XK nuclease-like domain-containing protein</fullName>
    </recommendedName>
</protein>
<feature type="compositionally biased region" description="Polar residues" evidence="1">
    <location>
        <begin position="85"/>
        <end position="106"/>
    </location>
</feature>
<feature type="region of interest" description="Disordered" evidence="1">
    <location>
        <begin position="169"/>
        <end position="192"/>
    </location>
</feature>
<feature type="domain" description="PD-(D/E)XK nuclease-like" evidence="2">
    <location>
        <begin position="368"/>
        <end position="534"/>
    </location>
</feature>
<dbReference type="Proteomes" id="UP001447188">
    <property type="component" value="Unassembled WGS sequence"/>
</dbReference>
<evidence type="ECO:0000313" key="4">
    <source>
        <dbReference type="Proteomes" id="UP001447188"/>
    </source>
</evidence>
<feature type="compositionally biased region" description="Polar residues" evidence="1">
    <location>
        <begin position="169"/>
        <end position="185"/>
    </location>
</feature>
<sequence length="557" mass="60120">MPDPIRVVSGWLDIFDQVRSYDRTAARAPYSSSRDCCNDALDDIDAQQPLQLQINTAAHSPTPSHCRHSVLPNLDSSPPPVCLLSPTSRNSNDPCLPSSRSSNHTRPIQVAHCPQQPSPPSTVVVTHLRQQQRSGLISPGPPARLLVETCAGTLFTSCPAAKLPNAATASETRGGTSGPSSQVPGSATIADDPKTFERDLSSMIFSTGGKRKRSYPSQSIISASTDIRAKRRAMQRLSPPLSYVFAHTNYPPQFIALFIARFDIARIESGCIPWTPAVEALLIAHNPLAYYPPHARNKDISTADEPLALALATWAISVYTLIISCTEDKASWSAPVRQLLSVMPPTQRSSIPSPAVPCDQMLTKVDVTTKLTCGTVLLDYPTVKVDALVAFNPTHPELQSITRAVDRHGVIVNALGDAGIGGHVVLLGVEIIGPTDDAAPATAEYELGVWGAKTLEVARQLGINCPSDWCDVAVGLTVCGHTWSAYVVFWEWDEVGERSVVVYGPLEVASTVNLYGVFKLVAWMAQVNVWALEVLECWKRRVAGACERSLHRGMGGV</sequence>
<gene>
    <name evidence="3" type="ORF">Q9L58_008229</name>
</gene>
<evidence type="ECO:0000313" key="3">
    <source>
        <dbReference type="EMBL" id="KAL0632887.1"/>
    </source>
</evidence>
<evidence type="ECO:0000259" key="2">
    <source>
        <dbReference type="Pfam" id="PF20516"/>
    </source>
</evidence>
<reference evidence="3 4" key="1">
    <citation type="submission" date="2024-02" db="EMBL/GenBank/DDBJ databases">
        <title>Discinaceae phylogenomics.</title>
        <authorList>
            <person name="Dirks A.C."/>
            <person name="James T.Y."/>
        </authorList>
    </citation>
    <scope>NUCLEOTIDE SEQUENCE [LARGE SCALE GENOMIC DNA]</scope>
    <source>
        <strain evidence="3 4">ACD0624</strain>
    </source>
</reference>
<dbReference type="Pfam" id="PF20516">
    <property type="entry name" value="PDDEXK_12"/>
    <property type="match status" value="1"/>
</dbReference>
<organism evidence="3 4">
    <name type="scientific">Discina gigas</name>
    <dbReference type="NCBI Taxonomy" id="1032678"/>
    <lineage>
        <taxon>Eukaryota</taxon>
        <taxon>Fungi</taxon>
        <taxon>Dikarya</taxon>
        <taxon>Ascomycota</taxon>
        <taxon>Pezizomycotina</taxon>
        <taxon>Pezizomycetes</taxon>
        <taxon>Pezizales</taxon>
        <taxon>Discinaceae</taxon>
        <taxon>Discina</taxon>
    </lineage>
</organism>
<dbReference type="EMBL" id="JBBBZM010000146">
    <property type="protein sequence ID" value="KAL0632887.1"/>
    <property type="molecule type" value="Genomic_DNA"/>
</dbReference>